<name>A0A1H2HF39_9PSED</name>
<evidence type="ECO:0000313" key="3">
    <source>
        <dbReference type="EMBL" id="SDU30168.1"/>
    </source>
</evidence>
<organism evidence="3 4">
    <name type="scientific">Pseudomonas pohangensis</name>
    <dbReference type="NCBI Taxonomy" id="364197"/>
    <lineage>
        <taxon>Bacteria</taxon>
        <taxon>Pseudomonadati</taxon>
        <taxon>Pseudomonadota</taxon>
        <taxon>Gammaproteobacteria</taxon>
        <taxon>Pseudomonadales</taxon>
        <taxon>Pseudomonadaceae</taxon>
        <taxon>Pseudomonas</taxon>
    </lineage>
</organism>
<proteinExistence type="predicted"/>
<reference evidence="4" key="1">
    <citation type="submission" date="2016-10" db="EMBL/GenBank/DDBJ databases">
        <authorList>
            <person name="Varghese N."/>
            <person name="Submissions S."/>
        </authorList>
    </citation>
    <scope>NUCLEOTIDE SEQUENCE [LARGE SCALE GENOMIC DNA]</scope>
    <source>
        <strain evidence="4">DSM 17875</strain>
    </source>
</reference>
<keyword evidence="1" id="KW-0378">Hydrolase</keyword>
<evidence type="ECO:0000259" key="2">
    <source>
        <dbReference type="Pfam" id="PF12146"/>
    </source>
</evidence>
<gene>
    <name evidence="3" type="ORF">SAMN05216296_2946</name>
</gene>
<dbReference type="GO" id="GO:0016020">
    <property type="term" value="C:membrane"/>
    <property type="evidence" value="ECO:0007669"/>
    <property type="project" value="TreeGrafter"/>
</dbReference>
<dbReference type="PANTHER" id="PTHR43798">
    <property type="entry name" value="MONOACYLGLYCEROL LIPASE"/>
    <property type="match status" value="1"/>
</dbReference>
<keyword evidence="4" id="KW-1185">Reference proteome</keyword>
<dbReference type="AlphaFoldDB" id="A0A1H2HF39"/>
<evidence type="ECO:0000256" key="1">
    <source>
        <dbReference type="ARBA" id="ARBA00022801"/>
    </source>
</evidence>
<evidence type="ECO:0000313" key="4">
    <source>
        <dbReference type="Proteomes" id="UP000243232"/>
    </source>
</evidence>
<dbReference type="PANTHER" id="PTHR43798:SF31">
    <property type="entry name" value="AB HYDROLASE SUPERFAMILY PROTEIN YCLE"/>
    <property type="match status" value="1"/>
</dbReference>
<dbReference type="STRING" id="364197.SAMN05216296_2946"/>
<dbReference type="Gene3D" id="3.40.50.1820">
    <property type="entry name" value="alpha/beta hydrolase"/>
    <property type="match status" value="1"/>
</dbReference>
<dbReference type="Pfam" id="PF12146">
    <property type="entry name" value="Hydrolase_4"/>
    <property type="match status" value="1"/>
</dbReference>
<accession>A0A1H2HF39</accession>
<dbReference type="InterPro" id="IPR050266">
    <property type="entry name" value="AB_hydrolase_sf"/>
</dbReference>
<dbReference type="SUPFAM" id="SSF53474">
    <property type="entry name" value="alpha/beta-Hydrolases"/>
    <property type="match status" value="1"/>
</dbReference>
<feature type="domain" description="Serine aminopeptidase S33" evidence="2">
    <location>
        <begin position="77"/>
        <end position="285"/>
    </location>
</feature>
<dbReference type="InterPro" id="IPR029058">
    <property type="entry name" value="AB_hydrolase_fold"/>
</dbReference>
<dbReference type="InterPro" id="IPR022742">
    <property type="entry name" value="Hydrolase_4"/>
</dbReference>
<sequence>MPRLKRRHLLALGLVTLLVLVFIAGPKVTVELQPFTRPLPENLQAYLADSEAAYPDITPGAEKTIIWAHPEHQQTALAIVYLHGFSATRQETAPLCDDLAASLGANLFYTRLTGHGRSGSAMGEANAGDWLRDAQEALAIGQRLGRRVLVIGTSTGGTLAAWLAATQTDAPVLAYVLISPNFGPRDPAAQVLTWPWASEFAPLLLGPERQWTPLNSEQARYWSHRYPSRALLPMMALVDTVNQLPLEQVQAPLLMIHAEDDQVVSSAAATRAFARFGSPIKQRVVWQQSQDPSHHVLAGRILAPRDTARVAQSIERFVQPLLGASPAAR</sequence>
<dbReference type="Proteomes" id="UP000243232">
    <property type="component" value="Chromosome I"/>
</dbReference>
<dbReference type="GO" id="GO:0016787">
    <property type="term" value="F:hydrolase activity"/>
    <property type="evidence" value="ECO:0007669"/>
    <property type="project" value="UniProtKB-KW"/>
</dbReference>
<protein>
    <submittedName>
        <fullName evidence="3">Esterase/lipase</fullName>
    </submittedName>
</protein>
<dbReference type="EMBL" id="LT629785">
    <property type="protein sequence ID" value="SDU30168.1"/>
    <property type="molecule type" value="Genomic_DNA"/>
</dbReference>